<organism evidence="5 6">
    <name type="scientific">Aspergillus keveii</name>
    <dbReference type="NCBI Taxonomy" id="714993"/>
    <lineage>
        <taxon>Eukaryota</taxon>
        <taxon>Fungi</taxon>
        <taxon>Dikarya</taxon>
        <taxon>Ascomycota</taxon>
        <taxon>Pezizomycotina</taxon>
        <taxon>Eurotiomycetes</taxon>
        <taxon>Eurotiomycetidae</taxon>
        <taxon>Eurotiales</taxon>
        <taxon>Aspergillaceae</taxon>
        <taxon>Aspergillus</taxon>
        <taxon>Aspergillus subgen. Nidulantes</taxon>
    </lineage>
</organism>
<comment type="caution">
    <text evidence="5">The sequence shown here is derived from an EMBL/GenBank/DDBJ whole genome shotgun (WGS) entry which is preliminary data.</text>
</comment>
<dbReference type="Pfam" id="PF10342">
    <property type="entry name" value="Kre9_KNH"/>
    <property type="match status" value="1"/>
</dbReference>
<proteinExistence type="predicted"/>
<evidence type="ECO:0000256" key="2">
    <source>
        <dbReference type="SAM" id="MobiDB-lite"/>
    </source>
</evidence>
<reference evidence="5 6" key="1">
    <citation type="submission" date="2024-07" db="EMBL/GenBank/DDBJ databases">
        <title>Section-level genome sequencing and comparative genomics of Aspergillus sections Usti and Cavernicolus.</title>
        <authorList>
            <consortium name="Lawrence Berkeley National Laboratory"/>
            <person name="Nybo J.L."/>
            <person name="Vesth T.C."/>
            <person name="Theobald S."/>
            <person name="Frisvad J.C."/>
            <person name="Larsen T.O."/>
            <person name="Kjaerboelling I."/>
            <person name="Rothschild-Mancinelli K."/>
            <person name="Lyhne E.K."/>
            <person name="Kogle M.E."/>
            <person name="Barry K."/>
            <person name="Clum A."/>
            <person name="Na H."/>
            <person name="Ledsgaard L."/>
            <person name="Lin J."/>
            <person name="Lipzen A."/>
            <person name="Kuo A."/>
            <person name="Riley R."/>
            <person name="Mondo S."/>
            <person name="Labutti K."/>
            <person name="Haridas S."/>
            <person name="Pangalinan J."/>
            <person name="Salamov A.A."/>
            <person name="Simmons B.A."/>
            <person name="Magnuson J.K."/>
            <person name="Chen J."/>
            <person name="Drula E."/>
            <person name="Henrissat B."/>
            <person name="Wiebenga A."/>
            <person name="Lubbers R.J."/>
            <person name="Gomes A.C."/>
            <person name="Makela M.R."/>
            <person name="Stajich J."/>
            <person name="Grigoriev I.V."/>
            <person name="Mortensen U.H."/>
            <person name="De Vries R.P."/>
            <person name="Baker S.E."/>
            <person name="Andersen M.R."/>
        </authorList>
    </citation>
    <scope>NUCLEOTIDE SEQUENCE [LARGE SCALE GENOMIC DNA]</scope>
    <source>
        <strain evidence="5 6">CBS 209.92</strain>
    </source>
</reference>
<feature type="signal peptide" evidence="3">
    <location>
        <begin position="1"/>
        <end position="22"/>
    </location>
</feature>
<keyword evidence="1 3" id="KW-0732">Signal</keyword>
<dbReference type="InterPro" id="IPR052982">
    <property type="entry name" value="SRP1/TIP1-like"/>
</dbReference>
<feature type="compositionally biased region" description="Low complexity" evidence="2">
    <location>
        <begin position="262"/>
        <end position="278"/>
    </location>
</feature>
<evidence type="ECO:0000313" key="6">
    <source>
        <dbReference type="Proteomes" id="UP001610563"/>
    </source>
</evidence>
<dbReference type="EMBL" id="JBFTWV010000015">
    <property type="protein sequence ID" value="KAL2798082.1"/>
    <property type="molecule type" value="Genomic_DNA"/>
</dbReference>
<feature type="compositionally biased region" description="Low complexity" evidence="2">
    <location>
        <begin position="213"/>
        <end position="228"/>
    </location>
</feature>
<name>A0ABR4GGC0_9EURO</name>
<dbReference type="PANTHER" id="PTHR40633:SF6">
    <property type="entry name" value="MATRIX PROTEIN, PUTATIVE (AFU_ORTHOLOGUE AFUA_8G05410)-RELATED"/>
    <property type="match status" value="1"/>
</dbReference>
<dbReference type="Proteomes" id="UP001610563">
    <property type="component" value="Unassembled WGS sequence"/>
</dbReference>
<accession>A0ABR4GGC0</accession>
<dbReference type="InterPro" id="IPR018466">
    <property type="entry name" value="Kre9/Knh1-like_N"/>
</dbReference>
<feature type="compositionally biased region" description="Polar residues" evidence="2">
    <location>
        <begin position="252"/>
        <end position="261"/>
    </location>
</feature>
<evidence type="ECO:0000256" key="3">
    <source>
        <dbReference type="SAM" id="SignalP"/>
    </source>
</evidence>
<feature type="domain" description="Yeast cell wall synthesis Kre9/Knh1-like N-terminal" evidence="4">
    <location>
        <begin position="131"/>
        <end position="203"/>
    </location>
</feature>
<keyword evidence="6" id="KW-1185">Reference proteome</keyword>
<gene>
    <name evidence="5" type="ORF">BJX66DRAFT_296385</name>
</gene>
<evidence type="ECO:0000313" key="5">
    <source>
        <dbReference type="EMBL" id="KAL2798082.1"/>
    </source>
</evidence>
<dbReference type="PANTHER" id="PTHR40633">
    <property type="entry name" value="MATRIX PROTEIN, PUTATIVE (AFU_ORTHOLOGUE AFUA_8G05410)-RELATED"/>
    <property type="match status" value="1"/>
</dbReference>
<protein>
    <recommendedName>
        <fullName evidence="4">Yeast cell wall synthesis Kre9/Knh1-like N-terminal domain-containing protein</fullName>
    </recommendedName>
</protein>
<sequence length="299" mass="31753">MRLASLPFLLSSLLGETTTAAGQQRDFPAPFALSSSSLFDNWAPSLLLPRAQSVRWAAPCFLHPHAASGYTTLSYTISLPFFGMYLLKPLLATWACLAQVSFAGVAFTKWPTTVYTGRPATMSWIGDPNAVRAIPFSQLSSANNNKPATITLRQGPANNLKTLKVLTTQAGGGSFTWVPEDSLPEGSDYALQIEQNGSINYSGLVKLAHQPGKESPPSASKKAPLPSDSAPPPLGGTRNGVQRGNNGYIPVLNSTSPRFNMTTSSKSTTSSTSSDGTSFRYVSPEMLLGGLAVIIYFAA</sequence>
<feature type="region of interest" description="Disordered" evidence="2">
    <location>
        <begin position="208"/>
        <end position="279"/>
    </location>
</feature>
<evidence type="ECO:0000256" key="1">
    <source>
        <dbReference type="ARBA" id="ARBA00022729"/>
    </source>
</evidence>
<evidence type="ECO:0000259" key="4">
    <source>
        <dbReference type="Pfam" id="PF10342"/>
    </source>
</evidence>
<feature type="chain" id="PRO_5047326045" description="Yeast cell wall synthesis Kre9/Knh1-like N-terminal domain-containing protein" evidence="3">
    <location>
        <begin position="23"/>
        <end position="299"/>
    </location>
</feature>